<organism evidence="1">
    <name type="scientific">marine sediment metagenome</name>
    <dbReference type="NCBI Taxonomy" id="412755"/>
    <lineage>
        <taxon>unclassified sequences</taxon>
        <taxon>metagenomes</taxon>
        <taxon>ecological metagenomes</taxon>
    </lineage>
</organism>
<protein>
    <submittedName>
        <fullName evidence="1">Uncharacterized protein</fullName>
    </submittedName>
</protein>
<evidence type="ECO:0000313" key="1">
    <source>
        <dbReference type="EMBL" id="GAH20814.1"/>
    </source>
</evidence>
<sequence>MLKNHHTLADWDFEYGAQYRSLASDYFISAPTSLKHTLCPSTIVNTVLCRIPETQCLPQGEVRNWCRRHHGGFYPAMFRNQAALGTSDDRNCYQVDVSGDTAFLYRRLNHIPTLKGQTPCYNPEEEWVHYRVFWYNGKTPGDADALCVDIYVEVAGEWYKQGSTMYDTIPYWGDSEINRCGFGVQLLSGHTRWHDDTEIWGPV</sequence>
<dbReference type="AlphaFoldDB" id="X1EUG1"/>
<proteinExistence type="predicted"/>
<reference evidence="1" key="1">
    <citation type="journal article" date="2014" name="Front. Microbiol.">
        <title>High frequency of phylogenetically diverse reductive dehalogenase-homologous genes in deep subseafloor sedimentary metagenomes.</title>
        <authorList>
            <person name="Kawai M."/>
            <person name="Futagami T."/>
            <person name="Toyoda A."/>
            <person name="Takaki Y."/>
            <person name="Nishi S."/>
            <person name="Hori S."/>
            <person name="Arai W."/>
            <person name="Tsubouchi T."/>
            <person name="Morono Y."/>
            <person name="Uchiyama I."/>
            <person name="Ito T."/>
            <person name="Fujiyama A."/>
            <person name="Inagaki F."/>
            <person name="Takami H."/>
        </authorList>
    </citation>
    <scope>NUCLEOTIDE SEQUENCE</scope>
    <source>
        <strain evidence="1">Expedition CK06-06</strain>
    </source>
</reference>
<name>X1EUG1_9ZZZZ</name>
<comment type="caution">
    <text evidence="1">The sequence shown here is derived from an EMBL/GenBank/DDBJ whole genome shotgun (WGS) entry which is preliminary data.</text>
</comment>
<accession>X1EUG1</accession>
<dbReference type="EMBL" id="BARU01000451">
    <property type="protein sequence ID" value="GAH20814.1"/>
    <property type="molecule type" value="Genomic_DNA"/>
</dbReference>
<gene>
    <name evidence="1" type="ORF">S03H2_01516</name>
</gene>